<evidence type="ECO:0000313" key="10">
    <source>
        <dbReference type="EMBL" id="EEK17240.1"/>
    </source>
</evidence>
<evidence type="ECO:0000256" key="2">
    <source>
        <dbReference type="ARBA" id="ARBA00022448"/>
    </source>
</evidence>
<dbReference type="PANTHER" id="PTHR23517:SF15">
    <property type="entry name" value="PROTON-DEPENDENT OLIGOPEPTIDE FAMILY TRANSPORT PROTEIN"/>
    <property type="match status" value="1"/>
</dbReference>
<evidence type="ECO:0000256" key="3">
    <source>
        <dbReference type="ARBA" id="ARBA00022475"/>
    </source>
</evidence>
<accession>C2MAL5</accession>
<dbReference type="AlphaFoldDB" id="C2MAL5"/>
<feature type="transmembrane region" description="Helical" evidence="9">
    <location>
        <begin position="142"/>
        <end position="165"/>
    </location>
</feature>
<dbReference type="EMBL" id="ACLR01000111">
    <property type="protein sequence ID" value="EEK17240.1"/>
    <property type="molecule type" value="Genomic_DNA"/>
</dbReference>
<dbReference type="PANTHER" id="PTHR23517">
    <property type="entry name" value="RESISTANCE PROTEIN MDTM, PUTATIVE-RELATED-RELATED"/>
    <property type="match status" value="1"/>
</dbReference>
<protein>
    <submittedName>
        <fullName evidence="10">Transporter, major facilitator family protein</fullName>
    </submittedName>
</protein>
<dbReference type="CDD" id="cd17346">
    <property type="entry name" value="MFS_DtpA_like"/>
    <property type="match status" value="1"/>
</dbReference>
<dbReference type="InterPro" id="IPR000109">
    <property type="entry name" value="POT_fam"/>
</dbReference>
<keyword evidence="4 8" id="KW-0812">Transmembrane</keyword>
<proteinExistence type="inferred from homology"/>
<organism evidence="10 11">
    <name type="scientific">Porphyromonas uenonis 60-3</name>
    <dbReference type="NCBI Taxonomy" id="596327"/>
    <lineage>
        <taxon>Bacteria</taxon>
        <taxon>Pseudomonadati</taxon>
        <taxon>Bacteroidota</taxon>
        <taxon>Bacteroidia</taxon>
        <taxon>Bacteroidales</taxon>
        <taxon>Porphyromonadaceae</taxon>
        <taxon>Porphyromonas</taxon>
    </lineage>
</organism>
<keyword evidence="11" id="KW-1185">Reference proteome</keyword>
<comment type="subcellular location">
    <subcellularLocation>
        <location evidence="1">Cell membrane</location>
        <topology evidence="1">Multi-pass membrane protein</topology>
    </subcellularLocation>
    <subcellularLocation>
        <location evidence="8">Membrane</location>
        <topology evidence="8">Multi-pass membrane protein</topology>
    </subcellularLocation>
</comment>
<feature type="transmembrane region" description="Helical" evidence="9">
    <location>
        <begin position="545"/>
        <end position="568"/>
    </location>
</feature>
<feature type="transmembrane region" description="Helical" evidence="9">
    <location>
        <begin position="473"/>
        <end position="493"/>
    </location>
</feature>
<keyword evidence="2 8" id="KW-0813">Transport</keyword>
<evidence type="ECO:0000256" key="9">
    <source>
        <dbReference type="SAM" id="Phobius"/>
    </source>
</evidence>
<keyword evidence="3" id="KW-1003">Cell membrane</keyword>
<feature type="transmembrane region" description="Helical" evidence="9">
    <location>
        <begin position="400"/>
        <end position="418"/>
    </location>
</feature>
<comment type="caution">
    <text evidence="10">The sequence shown here is derived from an EMBL/GenBank/DDBJ whole genome shotgun (WGS) entry which is preliminary data.</text>
</comment>
<dbReference type="Gene3D" id="1.20.1250.20">
    <property type="entry name" value="MFS general substrate transporter like domains"/>
    <property type="match status" value="3"/>
</dbReference>
<keyword evidence="7 9" id="KW-0472">Membrane</keyword>
<evidence type="ECO:0000256" key="8">
    <source>
        <dbReference type="RuleBase" id="RU003755"/>
    </source>
</evidence>
<reference evidence="10 11" key="1">
    <citation type="submission" date="2009-04" db="EMBL/GenBank/DDBJ databases">
        <authorList>
            <person name="Sebastian Y."/>
            <person name="Madupu R."/>
            <person name="Durkin A.S."/>
            <person name="Torralba M."/>
            <person name="Methe B."/>
            <person name="Sutton G.G."/>
            <person name="Strausberg R.L."/>
            <person name="Nelson K.E."/>
        </authorList>
    </citation>
    <scope>NUCLEOTIDE SEQUENCE [LARGE SCALE GENOMIC DNA]</scope>
    <source>
        <strain evidence="10 11">60-3</strain>
    </source>
</reference>
<dbReference type="GO" id="GO:1904680">
    <property type="term" value="F:peptide transmembrane transporter activity"/>
    <property type="evidence" value="ECO:0007669"/>
    <property type="project" value="InterPro"/>
</dbReference>
<dbReference type="PROSITE" id="PS01023">
    <property type="entry name" value="PTR2_2"/>
    <property type="match status" value="1"/>
</dbReference>
<dbReference type="InterPro" id="IPR018456">
    <property type="entry name" value="PTR2_symporter_CS"/>
</dbReference>
<dbReference type="Pfam" id="PF00854">
    <property type="entry name" value="PTR2"/>
    <property type="match status" value="2"/>
</dbReference>
<feature type="transmembrane region" description="Helical" evidence="9">
    <location>
        <begin position="625"/>
        <end position="643"/>
    </location>
</feature>
<dbReference type="RefSeq" id="WP_007364995.1">
    <property type="nucleotide sequence ID" value="NZ_ACLR01000111.1"/>
</dbReference>
<dbReference type="GO" id="GO:0006857">
    <property type="term" value="P:oligopeptide transport"/>
    <property type="evidence" value="ECO:0007669"/>
    <property type="project" value="InterPro"/>
</dbReference>
<sequence>MENKHPKGLIVLALTNMGERFGYYTMLAILTLYLQAKFGFSSATTSMLYGTFLALVYFLPIFGGIIADKWLGYGKTIFAGVTIMFAGYLLLGLPFGSGSAGITIMLLSLFLIAAGTGLFKGNLQALVGKIYDDPRFSKGRDMAFSIFYMFINIGAFFAPSMGNWITNNVLAKENYFYDATIPANYNKLNDETVDADAFIAELQAKHPEYAQLTAEEQSQKVTAAKKKAGVMFPEDEAQVLHDLRIAALRQYTKAGLVSDPQLQITDADHEILISRNAKDEPAKFAINERVAMLQIPAEWTADLNNKLNAERKDRGEAAQELSFERAFGEHYVSTTLSQSYSLSFFVACISLIISILIFVLCRKTWKAADVTVKQAKAMAAQGDSSAHVVEMSKAEVKERLIALGLVFFVVIFFWMAFHQNGLTMTFFARDYTVSRVDAAGYMPFSLLMLIPFICFMYGIYLSTFGLLGGKKNVKTGLILVVLGIAGLAGGYFIDIKPIADALRNITPQIFQQFNPFFIILLTPVTVGLFGYLANRGKEPSAPRKIGIGMLLAAVGFCVLLIPTIMYALPAPAHIHGTSDTLVSPNWLIGTYFVLTLAELFLSPMGLSFVSKVAPPQYAGLMQGGWLAATAIGNLLVGVMGSLWDKMPMGWFWGVLIICCLLSAAFIFAVMKRLERATAD</sequence>
<gene>
    <name evidence="10" type="ORF">PORUE0001_1148</name>
</gene>
<dbReference type="PROSITE" id="PS01022">
    <property type="entry name" value="PTR2_1"/>
    <property type="match status" value="1"/>
</dbReference>
<feature type="transmembrane region" description="Helical" evidence="9">
    <location>
        <begin position="46"/>
        <end position="65"/>
    </location>
</feature>
<dbReference type="eggNOG" id="COG3104">
    <property type="taxonomic scope" value="Bacteria"/>
</dbReference>
<dbReference type="OrthoDB" id="9772725at2"/>
<evidence type="ECO:0000256" key="4">
    <source>
        <dbReference type="ARBA" id="ARBA00022692"/>
    </source>
</evidence>
<dbReference type="InterPro" id="IPR005279">
    <property type="entry name" value="Dipep/tripep_permease"/>
</dbReference>
<evidence type="ECO:0000256" key="6">
    <source>
        <dbReference type="ARBA" id="ARBA00022989"/>
    </source>
</evidence>
<evidence type="ECO:0000313" key="11">
    <source>
        <dbReference type="Proteomes" id="UP000003303"/>
    </source>
</evidence>
<feature type="transmembrane region" description="Helical" evidence="9">
    <location>
        <begin position="21"/>
        <end position="40"/>
    </location>
</feature>
<feature type="transmembrane region" description="Helical" evidence="9">
    <location>
        <begin position="513"/>
        <end position="533"/>
    </location>
</feature>
<evidence type="ECO:0000256" key="1">
    <source>
        <dbReference type="ARBA" id="ARBA00004651"/>
    </source>
</evidence>
<feature type="transmembrane region" description="Helical" evidence="9">
    <location>
        <begin position="340"/>
        <end position="361"/>
    </location>
</feature>
<keyword evidence="5" id="KW-0571">Peptide transport</keyword>
<dbReference type="InterPro" id="IPR036259">
    <property type="entry name" value="MFS_trans_sf"/>
</dbReference>
<comment type="similarity">
    <text evidence="8">Belongs to the major facilitator superfamily. Proton-dependent oligopeptide transporter (POT/PTR) (TC 2.A.17) family.</text>
</comment>
<dbReference type="GO" id="GO:0005886">
    <property type="term" value="C:plasma membrane"/>
    <property type="evidence" value="ECO:0007669"/>
    <property type="project" value="UniProtKB-SubCell"/>
</dbReference>
<dbReference type="STRING" id="596327.PORUE0001_1148"/>
<feature type="transmembrane region" description="Helical" evidence="9">
    <location>
        <begin position="77"/>
        <end position="96"/>
    </location>
</feature>
<evidence type="ECO:0000256" key="7">
    <source>
        <dbReference type="ARBA" id="ARBA00023136"/>
    </source>
</evidence>
<feature type="transmembrane region" description="Helical" evidence="9">
    <location>
        <begin position="588"/>
        <end position="613"/>
    </location>
</feature>
<keyword evidence="6 9" id="KW-1133">Transmembrane helix</keyword>
<dbReference type="SUPFAM" id="SSF103473">
    <property type="entry name" value="MFS general substrate transporter"/>
    <property type="match status" value="2"/>
</dbReference>
<dbReference type="InterPro" id="IPR050171">
    <property type="entry name" value="MFS_Transporters"/>
</dbReference>
<dbReference type="Proteomes" id="UP000003303">
    <property type="component" value="Unassembled WGS sequence"/>
</dbReference>
<feature type="transmembrane region" description="Helical" evidence="9">
    <location>
        <begin position="102"/>
        <end position="121"/>
    </location>
</feature>
<keyword evidence="5" id="KW-0653">Protein transport</keyword>
<feature type="transmembrane region" description="Helical" evidence="9">
    <location>
        <begin position="649"/>
        <end position="670"/>
    </location>
</feature>
<evidence type="ECO:0000256" key="5">
    <source>
        <dbReference type="ARBA" id="ARBA00022856"/>
    </source>
</evidence>
<name>C2MAL5_9PORP</name>
<feature type="transmembrane region" description="Helical" evidence="9">
    <location>
        <begin position="438"/>
        <end position="461"/>
    </location>
</feature>